<evidence type="ECO:0000313" key="2">
    <source>
        <dbReference type="Proteomes" id="UP000434052"/>
    </source>
</evidence>
<gene>
    <name evidence="1" type="ORF">DQK91_20535</name>
</gene>
<accession>A0A6P1ZEB3</accession>
<name>A0A6P1ZEB3_9BACT</name>
<proteinExistence type="predicted"/>
<dbReference type="AlphaFoldDB" id="A0A6P1ZEB3"/>
<protein>
    <submittedName>
        <fullName evidence="1">Uncharacterized protein</fullName>
    </submittedName>
</protein>
<organism evidence="1 2">
    <name type="scientific">Oceanidesulfovibrio marinus</name>
    <dbReference type="NCBI Taxonomy" id="370038"/>
    <lineage>
        <taxon>Bacteria</taxon>
        <taxon>Pseudomonadati</taxon>
        <taxon>Thermodesulfobacteriota</taxon>
        <taxon>Desulfovibrionia</taxon>
        <taxon>Desulfovibrionales</taxon>
        <taxon>Desulfovibrionaceae</taxon>
        <taxon>Oceanidesulfovibrio</taxon>
    </lineage>
</organism>
<dbReference type="EMBL" id="QMIF01000021">
    <property type="protein sequence ID" value="TVM30621.1"/>
    <property type="molecule type" value="Genomic_DNA"/>
</dbReference>
<reference evidence="1 2" key="1">
    <citation type="submission" date="2018-06" db="EMBL/GenBank/DDBJ databases">
        <title>Complete genome of Desulfovibrio marinus P48SEP.</title>
        <authorList>
            <person name="Crispim J.S."/>
            <person name="Vidigal P.M.P."/>
            <person name="Silva L.C.F."/>
            <person name="Araujo L.C."/>
            <person name="Laguardia C.N."/>
            <person name="Dias R.S."/>
            <person name="Sousa M.P."/>
            <person name="Paula S.O."/>
            <person name="Silva C."/>
        </authorList>
    </citation>
    <scope>NUCLEOTIDE SEQUENCE [LARGE SCALE GENOMIC DNA]</scope>
    <source>
        <strain evidence="1 2">P48SEP</strain>
    </source>
</reference>
<sequence length="81" mass="9160">MASTIYPLVGNIFSGNCIWEFFKLNIANSNLITIATIIDGIFSISRIINICIFTSTTMKFIYPLTSYENIITITRNKFLPS</sequence>
<dbReference type="Proteomes" id="UP000434052">
    <property type="component" value="Unassembled WGS sequence"/>
</dbReference>
<comment type="caution">
    <text evidence="1">The sequence shown here is derived from an EMBL/GenBank/DDBJ whole genome shotgun (WGS) entry which is preliminary data.</text>
</comment>
<evidence type="ECO:0000313" key="1">
    <source>
        <dbReference type="EMBL" id="TVM30621.1"/>
    </source>
</evidence>